<dbReference type="AlphaFoldDB" id="A0A2V3PT63"/>
<protein>
    <submittedName>
        <fullName evidence="2">Uncharacterized protein</fullName>
    </submittedName>
</protein>
<dbReference type="Proteomes" id="UP000247973">
    <property type="component" value="Unassembled WGS sequence"/>
</dbReference>
<sequence length="79" mass="9338">MEEEKKNGITFKFIWNIIMFVIYLGIAYLIAFTPMLLPYNYRANDSHDDFVIPRIVLGVGVAVYALFRGYRLLKERNFK</sequence>
<dbReference type="RefSeq" id="WP_110308864.1">
    <property type="nucleotide sequence ID" value="NZ_QICL01000001.1"/>
</dbReference>
<feature type="transmembrane region" description="Helical" evidence="1">
    <location>
        <begin position="51"/>
        <end position="70"/>
    </location>
</feature>
<dbReference type="EMBL" id="QICL01000001">
    <property type="protein sequence ID" value="PXV68880.1"/>
    <property type="molecule type" value="Genomic_DNA"/>
</dbReference>
<name>A0A2V3PT63_9BACT</name>
<keyword evidence="3" id="KW-1185">Reference proteome</keyword>
<gene>
    <name evidence="2" type="ORF">CLV62_101146</name>
</gene>
<organism evidence="2 3">
    <name type="scientific">Dysgonomonas alginatilytica</name>
    <dbReference type="NCBI Taxonomy" id="1605892"/>
    <lineage>
        <taxon>Bacteria</taxon>
        <taxon>Pseudomonadati</taxon>
        <taxon>Bacteroidota</taxon>
        <taxon>Bacteroidia</taxon>
        <taxon>Bacteroidales</taxon>
        <taxon>Dysgonomonadaceae</taxon>
        <taxon>Dysgonomonas</taxon>
    </lineage>
</organism>
<evidence type="ECO:0000313" key="3">
    <source>
        <dbReference type="Proteomes" id="UP000247973"/>
    </source>
</evidence>
<keyword evidence="1" id="KW-0472">Membrane</keyword>
<proteinExistence type="predicted"/>
<evidence type="ECO:0000313" key="2">
    <source>
        <dbReference type="EMBL" id="PXV68880.1"/>
    </source>
</evidence>
<reference evidence="2 3" key="1">
    <citation type="submission" date="2018-03" db="EMBL/GenBank/DDBJ databases">
        <title>Genomic Encyclopedia of Archaeal and Bacterial Type Strains, Phase II (KMG-II): from individual species to whole genera.</title>
        <authorList>
            <person name="Goeker M."/>
        </authorList>
    </citation>
    <scope>NUCLEOTIDE SEQUENCE [LARGE SCALE GENOMIC DNA]</scope>
    <source>
        <strain evidence="2 3">DSM 100214</strain>
    </source>
</reference>
<comment type="caution">
    <text evidence="2">The sequence shown here is derived from an EMBL/GenBank/DDBJ whole genome shotgun (WGS) entry which is preliminary data.</text>
</comment>
<accession>A0A2V3PT63</accession>
<dbReference type="OrthoDB" id="997696at2"/>
<keyword evidence="1" id="KW-1133">Transmembrane helix</keyword>
<evidence type="ECO:0000256" key="1">
    <source>
        <dbReference type="SAM" id="Phobius"/>
    </source>
</evidence>
<feature type="transmembrane region" description="Helical" evidence="1">
    <location>
        <begin position="12"/>
        <end position="31"/>
    </location>
</feature>
<keyword evidence="1" id="KW-0812">Transmembrane</keyword>